<keyword evidence="8" id="KW-1185">Reference proteome</keyword>
<dbReference type="Gene3D" id="3.50.50.60">
    <property type="entry name" value="FAD/NAD(P)-binding domain"/>
    <property type="match status" value="1"/>
</dbReference>
<dbReference type="SUPFAM" id="SSF54373">
    <property type="entry name" value="FAD-linked reductases, C-terminal domain"/>
    <property type="match status" value="1"/>
</dbReference>
<evidence type="ECO:0000256" key="1">
    <source>
        <dbReference type="ARBA" id="ARBA00007992"/>
    </source>
</evidence>
<dbReference type="RefSeq" id="XP_036532056.1">
    <property type="nucleotide sequence ID" value="XM_036677241.1"/>
</dbReference>
<evidence type="ECO:0000259" key="6">
    <source>
        <dbReference type="Pfam" id="PF01494"/>
    </source>
</evidence>
<keyword evidence="2" id="KW-0285">Flavoprotein</keyword>
<dbReference type="InterPro" id="IPR050493">
    <property type="entry name" value="FAD-dep_Monooxygenase_BioMet"/>
</dbReference>
<comment type="caution">
    <text evidence="7">The sequence shown here is derived from an EMBL/GenBank/DDBJ whole genome shotgun (WGS) entry which is preliminary data.</text>
</comment>
<evidence type="ECO:0000256" key="3">
    <source>
        <dbReference type="ARBA" id="ARBA00022827"/>
    </source>
</evidence>
<keyword evidence="3" id="KW-0274">FAD</keyword>
<dbReference type="OrthoDB" id="9993796at2759"/>
<dbReference type="InterPro" id="IPR036188">
    <property type="entry name" value="FAD/NAD-bd_sf"/>
</dbReference>
<comment type="similarity">
    <text evidence="1">Belongs to the paxM FAD-dependent monooxygenase family.</text>
</comment>
<dbReference type="SUPFAM" id="SSF51905">
    <property type="entry name" value="FAD/NAD(P)-binding domain"/>
    <property type="match status" value="1"/>
</dbReference>
<keyword evidence="5" id="KW-0503">Monooxygenase</keyword>
<dbReference type="PANTHER" id="PTHR13789:SF172">
    <property type="entry name" value="HYDROXYLASE, PUTATIVE (AFU_ORTHOLOGUE AFUA_1G12410)-RELATED"/>
    <property type="match status" value="1"/>
</dbReference>
<gene>
    <name evidence="7" type="ORF">FSUBG_12451</name>
</gene>
<protein>
    <submittedName>
        <fullName evidence="7">Salicylate hydroxylase</fullName>
    </submittedName>
</protein>
<reference evidence="7 8" key="1">
    <citation type="submission" date="2020-05" db="EMBL/GenBank/DDBJ databases">
        <title>Identification and distribution of gene clusters putatively required for synthesis of sphingolipid metabolism inhibitors in phylogenetically diverse species of the filamentous fungus Fusarium.</title>
        <authorList>
            <person name="Kim H.-S."/>
            <person name="Busman M."/>
            <person name="Brown D.W."/>
            <person name="Divon H."/>
            <person name="Uhlig S."/>
            <person name="Proctor R.H."/>
        </authorList>
    </citation>
    <scope>NUCLEOTIDE SEQUENCE [LARGE SCALE GENOMIC DNA]</scope>
    <source>
        <strain evidence="7 8">NRRL 66333</strain>
    </source>
</reference>
<evidence type="ECO:0000313" key="7">
    <source>
        <dbReference type="EMBL" id="KAF5585414.1"/>
    </source>
</evidence>
<evidence type="ECO:0000256" key="2">
    <source>
        <dbReference type="ARBA" id="ARBA00022630"/>
    </source>
</evidence>
<accession>A0A8H5P0K4</accession>
<sequence length="422" mass="46252">LGLAIIGWVKFKNGLEITADLVVATDSIRSNTRAEIGVETHATPLSSCCYRCIVPYEKLEKLGLTEYVTRNAIKYWGGMGIEKIVMSPAGGGSMICCYCFYPASLNDTRDDGWNVSATPEQLVETFKTIEPNMKRLFAEAEDIKMWRLYDHKPYEYWVKGKVALSGDAAYPMMPDQSQGAVSAFEDAVALSLLFSESNLAKKSVEQLLKKYESLRKPRATMLQAASLRARLDLTERIGWSSVDTKPGKLTIEDVAGYKIVNEIASKWSDIAIISSDLVCEILLAESSHLWSQKNNAQESNTIFDGSGERLTVGILAPTMAQLGPRTAIFIQRSTQADPGGVCRFKPNLDDPLVMEDECSHDAHVATSVVGFAQSPSSLAPMGRRIKAQRLSGVGLVLETERIKPYVAVLGHLFGHSSPAFAA</sequence>
<feature type="non-terminal residue" evidence="7">
    <location>
        <position position="1"/>
    </location>
</feature>
<name>A0A8H5P0K4_GIBSU</name>
<dbReference type="AlphaFoldDB" id="A0A8H5P0K4"/>
<organism evidence="7 8">
    <name type="scientific">Gibberella subglutinans</name>
    <name type="common">Fusarium subglutinans</name>
    <dbReference type="NCBI Taxonomy" id="42677"/>
    <lineage>
        <taxon>Eukaryota</taxon>
        <taxon>Fungi</taxon>
        <taxon>Dikarya</taxon>
        <taxon>Ascomycota</taxon>
        <taxon>Pezizomycotina</taxon>
        <taxon>Sordariomycetes</taxon>
        <taxon>Hypocreomycetidae</taxon>
        <taxon>Hypocreales</taxon>
        <taxon>Nectriaceae</taxon>
        <taxon>Fusarium</taxon>
        <taxon>Fusarium fujikuroi species complex</taxon>
    </lineage>
</organism>
<dbReference type="GO" id="GO:0071949">
    <property type="term" value="F:FAD binding"/>
    <property type="evidence" value="ECO:0007669"/>
    <property type="project" value="InterPro"/>
</dbReference>
<dbReference type="Pfam" id="PF01494">
    <property type="entry name" value="FAD_binding_3"/>
    <property type="match status" value="1"/>
</dbReference>
<evidence type="ECO:0000256" key="5">
    <source>
        <dbReference type="ARBA" id="ARBA00023033"/>
    </source>
</evidence>
<feature type="domain" description="FAD-binding" evidence="6">
    <location>
        <begin position="16"/>
        <end position="222"/>
    </location>
</feature>
<dbReference type="GeneID" id="59311959"/>
<keyword evidence="4" id="KW-0560">Oxidoreductase</keyword>
<dbReference type="GO" id="GO:0004497">
    <property type="term" value="F:monooxygenase activity"/>
    <property type="evidence" value="ECO:0007669"/>
    <property type="project" value="UniProtKB-KW"/>
</dbReference>
<dbReference type="EMBL" id="JAAOAV010000269">
    <property type="protein sequence ID" value="KAF5585414.1"/>
    <property type="molecule type" value="Genomic_DNA"/>
</dbReference>
<evidence type="ECO:0000256" key="4">
    <source>
        <dbReference type="ARBA" id="ARBA00023002"/>
    </source>
</evidence>
<dbReference type="InterPro" id="IPR002938">
    <property type="entry name" value="FAD-bd"/>
</dbReference>
<evidence type="ECO:0000313" key="8">
    <source>
        <dbReference type="Proteomes" id="UP000547976"/>
    </source>
</evidence>
<dbReference type="PRINTS" id="PR00420">
    <property type="entry name" value="RNGMNOXGNASE"/>
</dbReference>
<dbReference type="Proteomes" id="UP000547976">
    <property type="component" value="Unassembled WGS sequence"/>
</dbReference>
<proteinExistence type="inferred from homology"/>
<dbReference type="PANTHER" id="PTHR13789">
    <property type="entry name" value="MONOOXYGENASE"/>
    <property type="match status" value="1"/>
</dbReference>